<evidence type="ECO:0008006" key="8">
    <source>
        <dbReference type="Google" id="ProtNLM"/>
    </source>
</evidence>
<evidence type="ECO:0000256" key="4">
    <source>
        <dbReference type="ARBA" id="ARBA00023136"/>
    </source>
</evidence>
<evidence type="ECO:0000256" key="3">
    <source>
        <dbReference type="ARBA" id="ARBA00022989"/>
    </source>
</evidence>
<dbReference type="InterPro" id="IPR003825">
    <property type="entry name" value="Colicin-V_CvpA"/>
</dbReference>
<feature type="transmembrane region" description="Helical" evidence="5">
    <location>
        <begin position="103"/>
        <end position="127"/>
    </location>
</feature>
<organism evidence="6 7">
    <name type="scientific">Desulforhabdus amnigena</name>
    <dbReference type="NCBI Taxonomy" id="40218"/>
    <lineage>
        <taxon>Bacteria</taxon>
        <taxon>Pseudomonadati</taxon>
        <taxon>Thermodesulfobacteriota</taxon>
        <taxon>Syntrophobacteria</taxon>
        <taxon>Syntrophobacterales</taxon>
        <taxon>Syntrophobacteraceae</taxon>
        <taxon>Desulforhabdus</taxon>
    </lineage>
</organism>
<keyword evidence="4 5" id="KW-0472">Membrane</keyword>
<keyword evidence="3 5" id="KW-1133">Transmembrane helix</keyword>
<gene>
    <name evidence="6" type="ORF">DAMNIGENAA_25460</name>
</gene>
<keyword evidence="7" id="KW-1185">Reference proteome</keyword>
<evidence type="ECO:0000313" key="6">
    <source>
        <dbReference type="EMBL" id="GLI35113.1"/>
    </source>
</evidence>
<feature type="transmembrane region" description="Helical" evidence="5">
    <location>
        <begin position="30"/>
        <end position="47"/>
    </location>
</feature>
<dbReference type="PANTHER" id="PTHR36926">
    <property type="entry name" value="COLICIN V PRODUCTION PROTEIN"/>
    <property type="match status" value="1"/>
</dbReference>
<proteinExistence type="predicted"/>
<keyword evidence="2 5" id="KW-0812">Transmembrane</keyword>
<dbReference type="Proteomes" id="UP001144372">
    <property type="component" value="Unassembled WGS sequence"/>
</dbReference>
<evidence type="ECO:0000256" key="2">
    <source>
        <dbReference type="ARBA" id="ARBA00022692"/>
    </source>
</evidence>
<dbReference type="AlphaFoldDB" id="A0A9W6L7X9"/>
<evidence type="ECO:0000313" key="7">
    <source>
        <dbReference type="Proteomes" id="UP001144372"/>
    </source>
</evidence>
<evidence type="ECO:0000256" key="1">
    <source>
        <dbReference type="ARBA" id="ARBA00004141"/>
    </source>
</evidence>
<dbReference type="RefSeq" id="WP_281794681.1">
    <property type="nucleotide sequence ID" value="NZ_BSDR01000001.1"/>
</dbReference>
<dbReference type="PANTHER" id="PTHR36926:SF1">
    <property type="entry name" value="COLICIN V PRODUCTION PROTEIN"/>
    <property type="match status" value="1"/>
</dbReference>
<dbReference type="InterPro" id="IPR052719">
    <property type="entry name" value="CvpA-like"/>
</dbReference>
<dbReference type="EMBL" id="BSDR01000001">
    <property type="protein sequence ID" value="GLI35113.1"/>
    <property type="molecule type" value="Genomic_DNA"/>
</dbReference>
<protein>
    <recommendedName>
        <fullName evidence="8">CvpA family protein</fullName>
    </recommendedName>
</protein>
<comment type="subcellular location">
    <subcellularLocation>
        <location evidence="1">Membrane</location>
        <topology evidence="1">Multi-pass membrane protein</topology>
    </subcellularLocation>
</comment>
<dbReference type="Pfam" id="PF02674">
    <property type="entry name" value="Colicin_V"/>
    <property type="match status" value="1"/>
</dbReference>
<comment type="caution">
    <text evidence="6">The sequence shown here is derived from an EMBL/GenBank/DDBJ whole genome shotgun (WGS) entry which is preliminary data.</text>
</comment>
<dbReference type="GO" id="GO:0009403">
    <property type="term" value="P:toxin biosynthetic process"/>
    <property type="evidence" value="ECO:0007669"/>
    <property type="project" value="InterPro"/>
</dbReference>
<reference evidence="6" key="1">
    <citation type="submission" date="2022-12" db="EMBL/GenBank/DDBJ databases">
        <title>Reference genome sequencing for broad-spectrum identification of bacterial and archaeal isolates by mass spectrometry.</title>
        <authorList>
            <person name="Sekiguchi Y."/>
            <person name="Tourlousse D.M."/>
        </authorList>
    </citation>
    <scope>NUCLEOTIDE SEQUENCE</scope>
    <source>
        <strain evidence="6">ASRB1</strain>
    </source>
</reference>
<accession>A0A9W6L7X9</accession>
<evidence type="ECO:0000256" key="5">
    <source>
        <dbReference type="SAM" id="Phobius"/>
    </source>
</evidence>
<sequence>MQLNGLDWVLLGIGLFCVGRGILRGAISQVFGIAGVLAGFVLASHYYESLSVQLSEAFPRLIGPQAVSFVLLFFLAWFCLGIVGFGISKLLQKSGLGFFDRFWGAAVGLAKALALAVILISALTFFLSPQNRMLHNSGLTPYVQEAAHVVIQATPDKVQMLFEKKQKELKRYWLDRDRGRDRVKEKTKLPFEKEARVLR</sequence>
<dbReference type="GO" id="GO:0016020">
    <property type="term" value="C:membrane"/>
    <property type="evidence" value="ECO:0007669"/>
    <property type="project" value="UniProtKB-SubCell"/>
</dbReference>
<feature type="transmembrane region" description="Helical" evidence="5">
    <location>
        <begin position="67"/>
        <end position="91"/>
    </location>
</feature>
<name>A0A9W6L7X9_9BACT</name>